<name>A0A448T684_SERFO</name>
<organism evidence="1 2">
    <name type="scientific">Serratia fonticola</name>
    <dbReference type="NCBI Taxonomy" id="47917"/>
    <lineage>
        <taxon>Bacteria</taxon>
        <taxon>Pseudomonadati</taxon>
        <taxon>Pseudomonadota</taxon>
        <taxon>Gammaproteobacteria</taxon>
        <taxon>Enterobacterales</taxon>
        <taxon>Yersiniaceae</taxon>
        <taxon>Serratia</taxon>
    </lineage>
</organism>
<proteinExistence type="predicted"/>
<reference evidence="1 2" key="1">
    <citation type="submission" date="2018-12" db="EMBL/GenBank/DDBJ databases">
        <authorList>
            <consortium name="Pathogen Informatics"/>
        </authorList>
    </citation>
    <scope>NUCLEOTIDE SEQUENCE [LARGE SCALE GENOMIC DNA]</scope>
    <source>
        <strain evidence="1 2">NCTC13193</strain>
    </source>
</reference>
<evidence type="ECO:0000313" key="1">
    <source>
        <dbReference type="EMBL" id="VEI75503.1"/>
    </source>
</evidence>
<accession>A0A448T684</accession>
<dbReference type="Proteomes" id="UP000270487">
    <property type="component" value="Chromosome"/>
</dbReference>
<dbReference type="AlphaFoldDB" id="A0A448T684"/>
<gene>
    <name evidence="1" type="ORF">NCTC13193_04988</name>
</gene>
<dbReference type="EMBL" id="LR134492">
    <property type="protein sequence ID" value="VEI75503.1"/>
    <property type="molecule type" value="Genomic_DNA"/>
</dbReference>
<evidence type="ECO:0000313" key="2">
    <source>
        <dbReference type="Proteomes" id="UP000270487"/>
    </source>
</evidence>
<sequence>MMVVWLLLKERRLSDCPLLYHFCYRMMFFKMKMVVVK</sequence>
<protein>
    <submittedName>
        <fullName evidence="1">Uncharacterized protein</fullName>
    </submittedName>
</protein>